<accession>A0A645CSP8</accession>
<dbReference type="SUPFAM" id="SSF52151">
    <property type="entry name" value="FabD/lysophospholipase-like"/>
    <property type="match status" value="1"/>
</dbReference>
<feature type="domain" description="PNPLA" evidence="4">
    <location>
        <begin position="7"/>
        <end position="167"/>
    </location>
</feature>
<dbReference type="EMBL" id="VSSQ01029850">
    <property type="protein sequence ID" value="MPM80146.1"/>
    <property type="molecule type" value="Genomic_DNA"/>
</dbReference>
<organism evidence="5">
    <name type="scientific">bioreactor metagenome</name>
    <dbReference type="NCBI Taxonomy" id="1076179"/>
    <lineage>
        <taxon>unclassified sequences</taxon>
        <taxon>metagenomes</taxon>
        <taxon>ecological metagenomes</taxon>
    </lineage>
</organism>
<dbReference type="InterPro" id="IPR050301">
    <property type="entry name" value="NTE"/>
</dbReference>
<dbReference type="PANTHER" id="PTHR14226:SF76">
    <property type="entry name" value="NTE FAMILY PROTEIN RSSA"/>
    <property type="match status" value="1"/>
</dbReference>
<dbReference type="GO" id="GO:0016787">
    <property type="term" value="F:hydrolase activity"/>
    <property type="evidence" value="ECO:0007669"/>
    <property type="project" value="UniProtKB-KW"/>
</dbReference>
<keyword evidence="1" id="KW-0378">Hydrolase</keyword>
<keyword evidence="3" id="KW-0443">Lipid metabolism</keyword>
<evidence type="ECO:0000313" key="5">
    <source>
        <dbReference type="EMBL" id="MPM80146.1"/>
    </source>
</evidence>
<dbReference type="Pfam" id="PF01734">
    <property type="entry name" value="Patatin"/>
    <property type="match status" value="1"/>
</dbReference>
<protein>
    <recommendedName>
        <fullName evidence="4">PNPLA domain-containing protein</fullName>
    </recommendedName>
</protein>
<dbReference type="GO" id="GO:0016042">
    <property type="term" value="P:lipid catabolic process"/>
    <property type="evidence" value="ECO:0007669"/>
    <property type="project" value="UniProtKB-KW"/>
</dbReference>
<evidence type="ECO:0000256" key="1">
    <source>
        <dbReference type="ARBA" id="ARBA00022801"/>
    </source>
</evidence>
<dbReference type="Gene3D" id="3.40.1090.10">
    <property type="entry name" value="Cytosolic phospholipase A2 catalytic domain"/>
    <property type="match status" value="1"/>
</dbReference>
<evidence type="ECO:0000256" key="3">
    <source>
        <dbReference type="ARBA" id="ARBA00023098"/>
    </source>
</evidence>
<keyword evidence="2" id="KW-0442">Lipid degradation</keyword>
<name>A0A645CSP8_9ZZZZ</name>
<dbReference type="InterPro" id="IPR016035">
    <property type="entry name" value="Acyl_Trfase/lysoPLipase"/>
</dbReference>
<evidence type="ECO:0000256" key="2">
    <source>
        <dbReference type="ARBA" id="ARBA00022963"/>
    </source>
</evidence>
<dbReference type="AlphaFoldDB" id="A0A645CSP8"/>
<reference evidence="5" key="1">
    <citation type="submission" date="2019-08" db="EMBL/GenBank/DDBJ databases">
        <authorList>
            <person name="Kucharzyk K."/>
            <person name="Murdoch R.W."/>
            <person name="Higgins S."/>
            <person name="Loffler F."/>
        </authorList>
    </citation>
    <scope>NUCLEOTIDE SEQUENCE</scope>
</reference>
<evidence type="ECO:0000259" key="4">
    <source>
        <dbReference type="PROSITE" id="PS51635"/>
    </source>
</evidence>
<gene>
    <name evidence="5" type="ORF">SDC9_127192</name>
</gene>
<dbReference type="InterPro" id="IPR002641">
    <property type="entry name" value="PNPLA_dom"/>
</dbReference>
<dbReference type="PROSITE" id="PS51635">
    <property type="entry name" value="PNPLA"/>
    <property type="match status" value="1"/>
</dbReference>
<proteinExistence type="predicted"/>
<dbReference type="PANTHER" id="PTHR14226">
    <property type="entry name" value="NEUROPATHY TARGET ESTERASE/SWISS CHEESE D.MELANOGASTER"/>
    <property type="match status" value="1"/>
</dbReference>
<comment type="caution">
    <text evidence="5">The sequence shown here is derived from an EMBL/GenBank/DDBJ whole genome shotgun (WGS) entry which is preliminary data.</text>
</comment>
<sequence>MEKSVALVLSSGGARGLAHIGVIQELEKQGFNITSVAGTSVGSWIGGMYAMGELDYFTESVCSLNRMEILNLMNFTLNTHGVISTERAFRKMEKEIPDVLIEDLRIPYVAMATDLINRKEVAFTSGSLYKAIRASIAIPAVITSVQECDRVLVDGGILNPLPIKQVFRNPGDIIVAVNLYGTHDNMMEKQRSLNGSVFNGTLHNIPDKITTTGSKKTTLSSNGNKQSLNYISIVKEMVGLVLQSNVENALDIYKPDITIHIPWNSAKSFDFHKAHELIEKGRIEARKSLEVYRENAMIRQIESQPTRAKLQITYN</sequence>